<reference evidence="1" key="1">
    <citation type="submission" date="2023-01" db="EMBL/GenBank/DDBJ databases">
        <title>Draft genome sequence of Nocardiopsis sp. LSu2-4 isolated from halophytes.</title>
        <authorList>
            <person name="Duangmal K."/>
            <person name="Chantavorakit T."/>
        </authorList>
    </citation>
    <scope>NUCLEOTIDE SEQUENCE</scope>
    <source>
        <strain evidence="1">LSu2-4</strain>
    </source>
</reference>
<protein>
    <submittedName>
        <fullName evidence="1">Uncharacterized protein</fullName>
    </submittedName>
</protein>
<dbReference type="EMBL" id="JAQFWP010000028">
    <property type="protein sequence ID" value="MDA2805997.1"/>
    <property type="molecule type" value="Genomic_DNA"/>
</dbReference>
<accession>A0ABT4TMS1</accession>
<proteinExistence type="predicted"/>
<evidence type="ECO:0000313" key="2">
    <source>
        <dbReference type="Proteomes" id="UP001165685"/>
    </source>
</evidence>
<evidence type="ECO:0000313" key="1">
    <source>
        <dbReference type="EMBL" id="MDA2805997.1"/>
    </source>
</evidence>
<sequence length="89" mass="10063">MVKPPHEALHRILCEDPHLLGRTFEHLFGNGPPAPESVLNADLSEIKVIERRADSVLWLDYGADNHILVIESQSDKDGDKRGSWPYYVS</sequence>
<keyword evidence="2" id="KW-1185">Reference proteome</keyword>
<organism evidence="1 2">
    <name type="scientific">Nocardiopsis suaedae</name>
    <dbReference type="NCBI Taxonomy" id="3018444"/>
    <lineage>
        <taxon>Bacteria</taxon>
        <taxon>Bacillati</taxon>
        <taxon>Actinomycetota</taxon>
        <taxon>Actinomycetes</taxon>
        <taxon>Streptosporangiales</taxon>
        <taxon>Nocardiopsidaceae</taxon>
        <taxon>Nocardiopsis</taxon>
    </lineage>
</organism>
<comment type="caution">
    <text evidence="1">The sequence shown here is derived from an EMBL/GenBank/DDBJ whole genome shotgun (WGS) entry which is preliminary data.</text>
</comment>
<name>A0ABT4TMS1_9ACTN</name>
<dbReference type="Proteomes" id="UP001165685">
    <property type="component" value="Unassembled WGS sequence"/>
</dbReference>
<gene>
    <name evidence="1" type="ORF">O4U47_15890</name>
</gene>
<dbReference type="RefSeq" id="WP_270678643.1">
    <property type="nucleotide sequence ID" value="NZ_JAQFWP010000028.1"/>
</dbReference>